<dbReference type="GO" id="GO:0016705">
    <property type="term" value="F:oxidoreductase activity, acting on paired donors, with incorporation or reduction of molecular oxygen"/>
    <property type="evidence" value="ECO:0007669"/>
    <property type="project" value="InterPro"/>
</dbReference>
<dbReference type="GO" id="GO:0071949">
    <property type="term" value="F:FAD binding"/>
    <property type="evidence" value="ECO:0007669"/>
    <property type="project" value="InterPro"/>
</dbReference>
<dbReference type="PROSITE" id="PS51387">
    <property type="entry name" value="FAD_PCMH"/>
    <property type="match status" value="1"/>
</dbReference>
<dbReference type="InterPro" id="IPR011251">
    <property type="entry name" value="Luciferase-like_dom"/>
</dbReference>
<dbReference type="EMBL" id="QEIN01000085">
    <property type="protein sequence ID" value="RCV58713.1"/>
    <property type="molecule type" value="Genomic_DNA"/>
</dbReference>
<evidence type="ECO:0000256" key="1">
    <source>
        <dbReference type="ARBA" id="ARBA00001974"/>
    </source>
</evidence>
<dbReference type="Proteomes" id="UP000253318">
    <property type="component" value="Unassembled WGS sequence"/>
</dbReference>
<keyword evidence="4" id="KW-0274">FAD</keyword>
<keyword evidence="5" id="KW-0560">Oxidoreductase</keyword>
<dbReference type="OrthoDB" id="9775082at2"/>
<evidence type="ECO:0000313" key="8">
    <source>
        <dbReference type="Proteomes" id="UP000253318"/>
    </source>
</evidence>
<dbReference type="RefSeq" id="WP_114433277.1">
    <property type="nucleotide sequence ID" value="NZ_QEIN01000085.1"/>
</dbReference>
<dbReference type="InterPro" id="IPR036661">
    <property type="entry name" value="Luciferase-like_sf"/>
</dbReference>
<dbReference type="InterPro" id="IPR006094">
    <property type="entry name" value="Oxid_FAD_bind_N"/>
</dbReference>
<reference evidence="7 8" key="1">
    <citation type="submission" date="2018-04" db="EMBL/GenBank/DDBJ databases">
        <title>Novel actinobacteria from marine sediment.</title>
        <authorList>
            <person name="Ng Z.Y."/>
            <person name="Tan G.Y.A."/>
        </authorList>
    </citation>
    <scope>NUCLEOTIDE SEQUENCE [LARGE SCALE GENOMIC DNA]</scope>
    <source>
        <strain evidence="7 8">TPS81</strain>
    </source>
</reference>
<comment type="cofactor">
    <cofactor evidence="1">
        <name>FAD</name>
        <dbReference type="ChEBI" id="CHEBI:57692"/>
    </cofactor>
</comment>
<protein>
    <submittedName>
        <fullName evidence="7">FAD-linked oxidase</fullName>
    </submittedName>
</protein>
<feature type="domain" description="FAD-binding PCMH-type" evidence="6">
    <location>
        <begin position="347"/>
        <end position="518"/>
    </location>
</feature>
<dbReference type="PANTHER" id="PTHR42973">
    <property type="entry name" value="BINDING OXIDOREDUCTASE, PUTATIVE (AFU_ORTHOLOGUE AFUA_1G17690)-RELATED"/>
    <property type="match status" value="1"/>
</dbReference>
<evidence type="ECO:0000256" key="4">
    <source>
        <dbReference type="ARBA" id="ARBA00022827"/>
    </source>
</evidence>
<name>A0A368T8J9_9ACTN</name>
<dbReference type="InterPro" id="IPR016166">
    <property type="entry name" value="FAD-bd_PCMH"/>
</dbReference>
<accession>A0A368T8J9</accession>
<gene>
    <name evidence="7" type="ORF">DEF24_12585</name>
</gene>
<dbReference type="Pfam" id="PF01565">
    <property type="entry name" value="FAD_binding_4"/>
    <property type="match status" value="1"/>
</dbReference>
<evidence type="ECO:0000313" key="7">
    <source>
        <dbReference type="EMBL" id="RCV58713.1"/>
    </source>
</evidence>
<proteinExistence type="inferred from homology"/>
<dbReference type="CDD" id="cd01097">
    <property type="entry name" value="Tetrahydromethanopterin_reductase"/>
    <property type="match status" value="1"/>
</dbReference>
<dbReference type="Gene3D" id="3.30.465.10">
    <property type="match status" value="1"/>
</dbReference>
<keyword evidence="8" id="KW-1185">Reference proteome</keyword>
<sequence>MADYGHDLRFGSFLTPQHSSPETVVDLALLSERAGLDLVTFQDHPYQNAFLDTWTLLSWVAARTERVHLSGNVLNLPLRPPAVLARSVASLDLLSGGRVDLALGAGAFWDGIEAMGGRRLTPGQAIEALSEGIDVIRGIWAAGERRALRVEGAHHSVRGAKRGPAPAHDVPIWLGAYKPRMLRLVGRKADGWLPSLGYLRPADLAEGNKVIDEAAAAAGRDPREIRRLLNIMGEVPGGPGALLGAPADWAEWLLPLVLEDGVSTFILGSDDPAEIQVFAQEVAPALRDAVAAERASAGTPTGAVRPAAALARRRDGIDYDAVPASLAGRAVEPGDHEYEGVRHTYVWSGSPGLVLRPATAPQAADALAFARAQGVPLAVRSGGHGISGRSTNDGGIVLDLGGMDRVELLDRGRRLVRLGAGARWGEVAQALAPHGLAVSSGDYGGVGVGGLATAGGQGFLARSYGLTLDHVVGAEVVLADGRIVRADAERHPDLFWALRGAGANMGVVTSLDIEAAEVSDVVFAVLLHDASDTAGFMRAWGRLVEDSPRELTAFLTVVRQRGDVLAQTYAVWAGDDTDAATAALAPFLDLAPVLGQQARLAPYAAIMAPAPNRHHGQARMRSRSALVAHLDERAADTAARLLADGDATLFQVRSVGGAVNDVPAEATAYAHRTQNFSLAAIIRESRREHAEETWARLDVDALYLSFESHGDAAALARAFPPPTLERLRELGTLD</sequence>
<evidence type="ECO:0000259" key="6">
    <source>
        <dbReference type="PROSITE" id="PS51387"/>
    </source>
</evidence>
<keyword evidence="3" id="KW-0285">Flavoprotein</keyword>
<comment type="caution">
    <text evidence="7">The sequence shown here is derived from an EMBL/GenBank/DDBJ whole genome shotgun (WGS) entry which is preliminary data.</text>
</comment>
<dbReference type="InterPro" id="IPR016169">
    <property type="entry name" value="FAD-bd_PCMH_sub2"/>
</dbReference>
<dbReference type="InterPro" id="IPR050416">
    <property type="entry name" value="FAD-linked_Oxidoreductase"/>
</dbReference>
<feature type="non-terminal residue" evidence="7">
    <location>
        <position position="734"/>
    </location>
</feature>
<dbReference type="InterPro" id="IPR036318">
    <property type="entry name" value="FAD-bd_PCMH-like_sf"/>
</dbReference>
<dbReference type="Gene3D" id="3.20.20.30">
    <property type="entry name" value="Luciferase-like domain"/>
    <property type="match status" value="1"/>
</dbReference>
<dbReference type="InterPro" id="IPR016167">
    <property type="entry name" value="FAD-bd_PCMH_sub1"/>
</dbReference>
<evidence type="ECO:0000256" key="3">
    <source>
        <dbReference type="ARBA" id="ARBA00022630"/>
    </source>
</evidence>
<dbReference type="AlphaFoldDB" id="A0A368T8J9"/>
<dbReference type="Gene3D" id="3.30.43.10">
    <property type="entry name" value="Uridine Diphospho-n-acetylenolpyruvylglucosamine Reductase, domain 2"/>
    <property type="match status" value="1"/>
</dbReference>
<evidence type="ECO:0000256" key="5">
    <source>
        <dbReference type="ARBA" id="ARBA00023002"/>
    </source>
</evidence>
<evidence type="ECO:0000256" key="2">
    <source>
        <dbReference type="ARBA" id="ARBA00005466"/>
    </source>
</evidence>
<dbReference type="SUPFAM" id="SSF56176">
    <property type="entry name" value="FAD-binding/transporter-associated domain-like"/>
    <property type="match status" value="1"/>
</dbReference>
<dbReference type="SUPFAM" id="SSF51679">
    <property type="entry name" value="Bacterial luciferase-like"/>
    <property type="match status" value="1"/>
</dbReference>
<dbReference type="Gene3D" id="3.40.462.20">
    <property type="match status" value="1"/>
</dbReference>
<comment type="similarity">
    <text evidence="2">Belongs to the oxygen-dependent FAD-linked oxidoreductase family.</text>
</comment>
<dbReference type="Pfam" id="PF00296">
    <property type="entry name" value="Bac_luciferase"/>
    <property type="match status" value="1"/>
</dbReference>
<dbReference type="PANTHER" id="PTHR42973:SF39">
    <property type="entry name" value="FAD-BINDING PCMH-TYPE DOMAIN-CONTAINING PROTEIN"/>
    <property type="match status" value="1"/>
</dbReference>
<organism evidence="7 8">
    <name type="scientific">Marinitenerispora sediminis</name>
    <dbReference type="NCBI Taxonomy" id="1931232"/>
    <lineage>
        <taxon>Bacteria</taxon>
        <taxon>Bacillati</taxon>
        <taxon>Actinomycetota</taxon>
        <taxon>Actinomycetes</taxon>
        <taxon>Streptosporangiales</taxon>
        <taxon>Nocardiopsidaceae</taxon>
        <taxon>Marinitenerispora</taxon>
    </lineage>
</organism>